<dbReference type="InterPro" id="IPR001757">
    <property type="entry name" value="P_typ_ATPase"/>
</dbReference>
<keyword evidence="6 11" id="KW-0547">Nucleotide-binding</keyword>
<evidence type="ECO:0000256" key="10">
    <source>
        <dbReference type="ARBA" id="ARBA00023136"/>
    </source>
</evidence>
<dbReference type="InterPro" id="IPR008250">
    <property type="entry name" value="ATPase_P-typ_transduc_dom_A_sf"/>
</dbReference>
<sequence length="930" mass="101290">MNTVEQFYCPMYCEGDKTYDQPGNCPVCGMHLVSSANQNQTKTGINPSVEHKSSHKAFQVKMILGKYYCPMHCEGDKTYDQPGNCPVCGMHLVSEEKGASAKHMIQPTQAVHQHRHTAAAMHHPLQTGKYYCPMYCEGDKTYDQPGNCPVCGMHLVTCEPATSMHHQMQKESMGHQHQHIAATSQGNAYSDKYYCPMHCEGDKTYDHSGDCPVCGMHLLKEESMTSSGLIYSCPMHPDIKQDHPGTCPTCGMQLVAGKKAPVSEEEKAYRRMAAKFWIALAFSVPVMVISMSGSIPALHLHQLASEKVWNWISFLLTTPVVFYAGREFFKRGWSSVRRKSPNMWTLISIGVGAAYLFSIAGLLFPGIFPAQFRDQNGDVHLYFEASSFILTLVLLGQMLELRAHSKTSSAIRSLLNLVPPVARIIHNGAEEEIPLENVQVGDLLKVRPGEKIPVDGAITEGTAIIDESMITGEPIPAEKSVKDKVTGGTINGKTAFEMRAEKVGRDTLLAHIVDMVNEASLTRAPIQRLADVAAKYFVQIVISISVLTFIAWTLWGPEPALVYAFVNAVAVLIIACPCALGLATPMSIMVGTGRGAQSGVLVKDARAMEEMSKVDTLLVDKTGTLTEGKPSLQKYLSFGELSNDAILQLAASIDADSEHPLAEAIVRGAKTNNIKLLKLDKFESVTGQGVQAHYKHKKIGLGNHRLMMNFGAAITDAQKEEVDKLQASGHTVMYLIIDQQVEGIVSVSDRIKETSAKAIRSLQKMGIKVHMLTGDNEATARAVAQELHLDGYKADCLPDDKYNKIKELQGQGHIVAMAGDGINDAPALAQANIGIAMGTGTDIAMQSAEITLVKGDLNGIVRARDLSNKVMKNIKQNLFFAFVYNALGIPVAAGILFPFFGILLSPILAATAMSFSSVSVISNALRVRRK</sequence>
<dbReference type="GO" id="GO:0016887">
    <property type="term" value="F:ATP hydrolysis activity"/>
    <property type="evidence" value="ECO:0007669"/>
    <property type="project" value="InterPro"/>
</dbReference>
<feature type="transmembrane region" description="Helical" evidence="11">
    <location>
        <begin position="536"/>
        <end position="555"/>
    </location>
</feature>
<evidence type="ECO:0000259" key="12">
    <source>
        <dbReference type="Pfam" id="PF00122"/>
    </source>
</evidence>
<feature type="transmembrane region" description="Helical" evidence="11">
    <location>
        <begin position="276"/>
        <end position="296"/>
    </location>
</feature>
<evidence type="ECO:0000259" key="13">
    <source>
        <dbReference type="Pfam" id="PF19335"/>
    </source>
</evidence>
<keyword evidence="3 11" id="KW-1003">Cell membrane</keyword>
<dbReference type="NCBIfam" id="TIGR01525">
    <property type="entry name" value="ATPase-IB_hvy"/>
    <property type="match status" value="1"/>
</dbReference>
<feature type="transmembrane region" description="Helical" evidence="11">
    <location>
        <begin position="906"/>
        <end position="925"/>
    </location>
</feature>
<dbReference type="NCBIfam" id="TIGR01494">
    <property type="entry name" value="ATPase_P-type"/>
    <property type="match status" value="1"/>
</dbReference>
<accession>A0A7W5DNI1</accession>
<evidence type="ECO:0000256" key="8">
    <source>
        <dbReference type="ARBA" id="ARBA00022967"/>
    </source>
</evidence>
<dbReference type="Gene3D" id="3.40.50.1000">
    <property type="entry name" value="HAD superfamily/HAD-like"/>
    <property type="match status" value="1"/>
</dbReference>
<comment type="similarity">
    <text evidence="2 11">Belongs to the cation transport ATPase (P-type) (TC 3.A.3) family. Type IB subfamily.</text>
</comment>
<dbReference type="CDD" id="cd02094">
    <property type="entry name" value="P-type_ATPase_Cu-like"/>
    <property type="match status" value="1"/>
</dbReference>
<keyword evidence="8" id="KW-1278">Translocase</keyword>
<dbReference type="InterPro" id="IPR023214">
    <property type="entry name" value="HAD_sf"/>
</dbReference>
<dbReference type="Gene3D" id="2.70.150.10">
    <property type="entry name" value="Calcium-transporting ATPase, cytoplasmic transduction domain A"/>
    <property type="match status" value="1"/>
</dbReference>
<dbReference type="GO" id="GO:0060003">
    <property type="term" value="P:copper ion export"/>
    <property type="evidence" value="ECO:0007669"/>
    <property type="project" value="UniProtKB-ARBA"/>
</dbReference>
<evidence type="ECO:0000256" key="5">
    <source>
        <dbReference type="ARBA" id="ARBA00022723"/>
    </source>
</evidence>
<feature type="transmembrane region" description="Helical" evidence="11">
    <location>
        <begin position="308"/>
        <end position="325"/>
    </location>
</feature>
<dbReference type="AlphaFoldDB" id="A0A7W5DNI1"/>
<gene>
    <name evidence="14" type="ORF">FHX64_000245</name>
</gene>
<feature type="domain" description="Heavy metal binding" evidence="13">
    <location>
        <begin position="66"/>
        <end position="93"/>
    </location>
</feature>
<feature type="domain" description="P-type ATPase A" evidence="12">
    <location>
        <begin position="417"/>
        <end position="516"/>
    </location>
</feature>
<evidence type="ECO:0000256" key="2">
    <source>
        <dbReference type="ARBA" id="ARBA00006024"/>
    </source>
</evidence>
<dbReference type="InterPro" id="IPR023299">
    <property type="entry name" value="ATPase_P-typ_cyto_dom_N"/>
</dbReference>
<dbReference type="FunFam" id="2.70.150.10:FF:000020">
    <property type="entry name" value="Copper-exporting P-type ATPase A"/>
    <property type="match status" value="1"/>
</dbReference>
<feature type="domain" description="Heavy metal binding" evidence="13">
    <location>
        <begin position="231"/>
        <end position="255"/>
    </location>
</feature>
<feature type="transmembrane region" description="Helical" evidence="11">
    <location>
        <begin position="380"/>
        <end position="399"/>
    </location>
</feature>
<keyword evidence="5 11" id="KW-0479">Metal-binding</keyword>
<keyword evidence="9 11" id="KW-1133">Transmembrane helix</keyword>
<proteinExistence type="inferred from homology"/>
<dbReference type="GO" id="GO:0005507">
    <property type="term" value="F:copper ion binding"/>
    <property type="evidence" value="ECO:0007669"/>
    <property type="project" value="TreeGrafter"/>
</dbReference>
<feature type="domain" description="Heavy metal binding" evidence="13">
    <location>
        <begin position="129"/>
        <end position="156"/>
    </location>
</feature>
<dbReference type="InterPro" id="IPR018303">
    <property type="entry name" value="ATPase_P-typ_P_site"/>
</dbReference>
<comment type="subcellular location">
    <subcellularLocation>
        <location evidence="1">Cell membrane</location>
        <topology evidence="1">Multi-pass membrane protein</topology>
    </subcellularLocation>
</comment>
<keyword evidence="15" id="KW-1185">Reference proteome</keyword>
<dbReference type="InterPro" id="IPR044492">
    <property type="entry name" value="P_typ_ATPase_HD_dom"/>
</dbReference>
<evidence type="ECO:0000313" key="14">
    <source>
        <dbReference type="EMBL" id="MBB3186082.1"/>
    </source>
</evidence>
<evidence type="ECO:0000256" key="9">
    <source>
        <dbReference type="ARBA" id="ARBA00022989"/>
    </source>
</evidence>
<dbReference type="PANTHER" id="PTHR43520">
    <property type="entry name" value="ATP7, ISOFORM B"/>
    <property type="match status" value="1"/>
</dbReference>
<dbReference type="Pfam" id="PF00702">
    <property type="entry name" value="Hydrolase"/>
    <property type="match status" value="1"/>
</dbReference>
<dbReference type="Pfam" id="PF19335">
    <property type="entry name" value="HMBD"/>
    <property type="match status" value="5"/>
</dbReference>
<dbReference type="InterPro" id="IPR059000">
    <property type="entry name" value="ATPase_P-type_domA"/>
</dbReference>
<comment type="caution">
    <text evidence="14">The sequence shown here is derived from an EMBL/GenBank/DDBJ whole genome shotgun (WGS) entry which is preliminary data.</text>
</comment>
<dbReference type="GO" id="GO:0005524">
    <property type="term" value="F:ATP binding"/>
    <property type="evidence" value="ECO:0007669"/>
    <property type="project" value="UniProtKB-UniRule"/>
</dbReference>
<dbReference type="EMBL" id="JACHYB010000001">
    <property type="protein sequence ID" value="MBB3186082.1"/>
    <property type="molecule type" value="Genomic_DNA"/>
</dbReference>
<dbReference type="SFLD" id="SFLDG00002">
    <property type="entry name" value="C1.7:_P-type_atpase_like"/>
    <property type="match status" value="1"/>
</dbReference>
<dbReference type="InterPro" id="IPR023298">
    <property type="entry name" value="ATPase_P-typ_TM_dom_sf"/>
</dbReference>
<evidence type="ECO:0000256" key="3">
    <source>
        <dbReference type="ARBA" id="ARBA00022475"/>
    </source>
</evidence>
<dbReference type="SUPFAM" id="SSF81653">
    <property type="entry name" value="Calcium ATPase, transduction domain A"/>
    <property type="match status" value="1"/>
</dbReference>
<dbReference type="InterPro" id="IPR036412">
    <property type="entry name" value="HAD-like_sf"/>
</dbReference>
<dbReference type="GO" id="GO:0055070">
    <property type="term" value="P:copper ion homeostasis"/>
    <property type="evidence" value="ECO:0007669"/>
    <property type="project" value="TreeGrafter"/>
</dbReference>
<protein>
    <submittedName>
        <fullName evidence="14">Cu2+-exporting ATPase</fullName>
    </submittedName>
</protein>
<dbReference type="Pfam" id="PF00122">
    <property type="entry name" value="E1-E2_ATPase"/>
    <property type="match status" value="1"/>
</dbReference>
<dbReference type="InterPro" id="IPR027256">
    <property type="entry name" value="P-typ_ATPase_IB"/>
</dbReference>
<dbReference type="InterPro" id="IPR045800">
    <property type="entry name" value="HMBD"/>
</dbReference>
<evidence type="ECO:0000256" key="11">
    <source>
        <dbReference type="RuleBase" id="RU362081"/>
    </source>
</evidence>
<reference evidence="14 15" key="1">
    <citation type="submission" date="2020-08" db="EMBL/GenBank/DDBJ databases">
        <title>Genomic Encyclopedia of Type Strains, Phase IV (KMG-IV): sequencing the most valuable type-strain genomes for metagenomic binning, comparative biology and taxonomic classification.</title>
        <authorList>
            <person name="Goeker M."/>
        </authorList>
    </citation>
    <scope>NUCLEOTIDE SEQUENCE [LARGE SCALE GENOMIC DNA]</scope>
    <source>
        <strain evidence="14 15">DSM 27471</strain>
    </source>
</reference>
<dbReference type="PANTHER" id="PTHR43520:SF8">
    <property type="entry name" value="P-TYPE CU(+) TRANSPORTER"/>
    <property type="match status" value="1"/>
</dbReference>
<evidence type="ECO:0000256" key="4">
    <source>
        <dbReference type="ARBA" id="ARBA00022692"/>
    </source>
</evidence>
<feature type="transmembrane region" description="Helical" evidence="11">
    <location>
        <begin position="561"/>
        <end position="584"/>
    </location>
</feature>
<keyword evidence="7 11" id="KW-0067">ATP-binding</keyword>
<dbReference type="RefSeq" id="WP_221202113.1">
    <property type="nucleotide sequence ID" value="NZ_JACHYB010000001.1"/>
</dbReference>
<dbReference type="SFLD" id="SFLDS00003">
    <property type="entry name" value="Haloacid_Dehalogenase"/>
    <property type="match status" value="1"/>
</dbReference>
<evidence type="ECO:0000256" key="7">
    <source>
        <dbReference type="ARBA" id="ARBA00022840"/>
    </source>
</evidence>
<dbReference type="GO" id="GO:0043682">
    <property type="term" value="F:P-type divalent copper transporter activity"/>
    <property type="evidence" value="ECO:0007669"/>
    <property type="project" value="TreeGrafter"/>
</dbReference>
<dbReference type="NCBIfam" id="TIGR01511">
    <property type="entry name" value="ATPase-IB1_Cu"/>
    <property type="match status" value="1"/>
</dbReference>
<evidence type="ECO:0000313" key="15">
    <source>
        <dbReference type="Proteomes" id="UP000544222"/>
    </source>
</evidence>
<dbReference type="PRINTS" id="PR00119">
    <property type="entry name" value="CATATPASE"/>
</dbReference>
<name>A0A7W5DNI1_9PORP</name>
<dbReference type="PROSITE" id="PS00154">
    <property type="entry name" value="ATPASE_E1_E2"/>
    <property type="match status" value="1"/>
</dbReference>
<feature type="domain" description="Heavy metal binding" evidence="13">
    <location>
        <begin position="192"/>
        <end position="219"/>
    </location>
</feature>
<evidence type="ECO:0000256" key="1">
    <source>
        <dbReference type="ARBA" id="ARBA00004651"/>
    </source>
</evidence>
<dbReference type="GO" id="GO:0005886">
    <property type="term" value="C:plasma membrane"/>
    <property type="evidence" value="ECO:0007669"/>
    <property type="project" value="UniProtKB-SubCell"/>
</dbReference>
<evidence type="ECO:0000256" key="6">
    <source>
        <dbReference type="ARBA" id="ARBA00022741"/>
    </source>
</evidence>
<organism evidence="14 15">
    <name type="scientific">Microbacter margulisiae</name>
    <dbReference type="NCBI Taxonomy" id="1350067"/>
    <lineage>
        <taxon>Bacteria</taxon>
        <taxon>Pseudomonadati</taxon>
        <taxon>Bacteroidota</taxon>
        <taxon>Bacteroidia</taxon>
        <taxon>Bacteroidales</taxon>
        <taxon>Porphyromonadaceae</taxon>
        <taxon>Microbacter</taxon>
    </lineage>
</organism>
<feature type="transmembrane region" description="Helical" evidence="11">
    <location>
        <begin position="878"/>
        <end position="900"/>
    </location>
</feature>
<dbReference type="Gene3D" id="3.40.1110.10">
    <property type="entry name" value="Calcium-transporting ATPase, cytoplasmic domain N"/>
    <property type="match status" value="1"/>
</dbReference>
<feature type="transmembrane region" description="Helical" evidence="11">
    <location>
        <begin position="346"/>
        <end position="368"/>
    </location>
</feature>
<dbReference type="SUPFAM" id="SSF81665">
    <property type="entry name" value="Calcium ATPase, transmembrane domain M"/>
    <property type="match status" value="1"/>
</dbReference>
<dbReference type="SUPFAM" id="SSF56784">
    <property type="entry name" value="HAD-like"/>
    <property type="match status" value="1"/>
</dbReference>
<dbReference type="Proteomes" id="UP000544222">
    <property type="component" value="Unassembled WGS sequence"/>
</dbReference>
<feature type="domain" description="Heavy metal binding" evidence="13">
    <location>
        <begin position="7"/>
        <end position="33"/>
    </location>
</feature>
<keyword evidence="10 11" id="KW-0472">Membrane</keyword>
<dbReference type="SFLD" id="SFLDF00027">
    <property type="entry name" value="p-type_atpase"/>
    <property type="match status" value="1"/>
</dbReference>
<keyword evidence="4 11" id="KW-0812">Transmembrane</keyword>